<evidence type="ECO:0000259" key="6">
    <source>
        <dbReference type="PROSITE" id="PS50850"/>
    </source>
</evidence>
<feature type="transmembrane region" description="Helical" evidence="5">
    <location>
        <begin position="112"/>
        <end position="133"/>
    </location>
</feature>
<comment type="subcellular location">
    <subcellularLocation>
        <location evidence="1">Membrane</location>
        <topology evidence="1">Multi-pass membrane protein</topology>
    </subcellularLocation>
</comment>
<feature type="transmembrane region" description="Helical" evidence="5">
    <location>
        <begin position="430"/>
        <end position="448"/>
    </location>
</feature>
<feature type="transmembrane region" description="Helical" evidence="5">
    <location>
        <begin position="405"/>
        <end position="424"/>
    </location>
</feature>
<feature type="transmembrane region" description="Helical" evidence="5">
    <location>
        <begin position="271"/>
        <end position="293"/>
    </location>
</feature>
<protein>
    <submittedName>
        <fullName evidence="7">MFS transporter</fullName>
    </submittedName>
</protein>
<proteinExistence type="predicted"/>
<dbReference type="PROSITE" id="PS50850">
    <property type="entry name" value="MFS"/>
    <property type="match status" value="1"/>
</dbReference>
<sequence>MSQPALEPHADGLPAPRRYIAVAVLLLTLVLVVLDIAIANIALPSIAASLHASPGDTVWVVSSYQLAVLVALLPCGVIGEMMGARRVFLAGVALFTLASAACAFSGTLSMLVAARFVQGLGGGAIMALGIMNLRFSVPQRLLGTIIGINAMTIAISSAAGPGIAGAILAVAPWPWLFAVNVPLGIVVLASGAALARTEGVPRRLDGRALVANTLMFVLFFLGADRIAQNPVLGGLMIAGAAVCLFTLLRIERLSAAPLVPIDLLATPAFRVAVIASVCCFTGQMLGLIALPFYLQHRLGMTATEAGLYMMPWPAAVAVTAPISGRLANRVKTAWLCAAGGALLAVGLASVGLSPAGADRTIFIVGTVIAGLGFGLFQTPNNRILLLSAPKARSGGAGAMQGTARLTGQTLGAIAMAVVFGVVPLASAPEVALVLAAAAAALAAVVSLGRVRHEAASWSQAVGNAS</sequence>
<feature type="transmembrane region" description="Helical" evidence="5">
    <location>
        <begin position="145"/>
        <end position="169"/>
    </location>
</feature>
<feature type="transmembrane region" description="Helical" evidence="5">
    <location>
        <begin position="334"/>
        <end position="355"/>
    </location>
</feature>
<comment type="caution">
    <text evidence="7">The sequence shown here is derived from an EMBL/GenBank/DDBJ whole genome shotgun (WGS) entry which is preliminary data.</text>
</comment>
<feature type="transmembrane region" description="Helical" evidence="5">
    <location>
        <begin position="305"/>
        <end position="322"/>
    </location>
</feature>
<dbReference type="EMBL" id="SSNY01000012">
    <property type="protein sequence ID" value="THF55251.1"/>
    <property type="molecule type" value="Genomic_DNA"/>
</dbReference>
<evidence type="ECO:0000256" key="2">
    <source>
        <dbReference type="ARBA" id="ARBA00022692"/>
    </source>
</evidence>
<feature type="transmembrane region" description="Helical" evidence="5">
    <location>
        <begin position="63"/>
        <end position="80"/>
    </location>
</feature>
<feature type="transmembrane region" description="Helical" evidence="5">
    <location>
        <begin position="361"/>
        <end position="384"/>
    </location>
</feature>
<evidence type="ECO:0000313" key="7">
    <source>
        <dbReference type="EMBL" id="THF55251.1"/>
    </source>
</evidence>
<dbReference type="InterPro" id="IPR036259">
    <property type="entry name" value="MFS_trans_sf"/>
</dbReference>
<name>A0ABY2Q2N5_9HYPH</name>
<keyword evidence="8" id="KW-1185">Reference proteome</keyword>
<feature type="transmembrane region" description="Helical" evidence="5">
    <location>
        <begin position="206"/>
        <end position="223"/>
    </location>
</feature>
<dbReference type="InterPro" id="IPR011701">
    <property type="entry name" value="MFS"/>
</dbReference>
<dbReference type="PANTHER" id="PTHR42718">
    <property type="entry name" value="MAJOR FACILITATOR SUPERFAMILY MULTIDRUG TRANSPORTER MFSC"/>
    <property type="match status" value="1"/>
</dbReference>
<keyword evidence="4 5" id="KW-0472">Membrane</keyword>
<dbReference type="Pfam" id="PF07690">
    <property type="entry name" value="MFS_1"/>
    <property type="match status" value="1"/>
</dbReference>
<reference evidence="7 8" key="1">
    <citation type="submission" date="2019-04" db="EMBL/GenBank/DDBJ databases">
        <title>Mesorhizobium composti sp. nov., isolated from compost.</title>
        <authorList>
            <person name="Lin S.-Y."/>
            <person name="Hameed A."/>
            <person name="Hsieh Y.-T."/>
            <person name="Young C.-C."/>
        </authorList>
    </citation>
    <scope>NUCLEOTIDE SEQUENCE [LARGE SCALE GENOMIC DNA]</scope>
    <source>
        <strain evidence="7 8">CC-YTH430</strain>
    </source>
</reference>
<feature type="transmembrane region" description="Helical" evidence="5">
    <location>
        <begin position="229"/>
        <end position="250"/>
    </location>
</feature>
<dbReference type="InterPro" id="IPR020846">
    <property type="entry name" value="MFS_dom"/>
</dbReference>
<feature type="transmembrane region" description="Helical" evidence="5">
    <location>
        <begin position="87"/>
        <end position="106"/>
    </location>
</feature>
<keyword evidence="2 5" id="KW-0812">Transmembrane</keyword>
<dbReference type="PRINTS" id="PR01036">
    <property type="entry name" value="TCRTETB"/>
</dbReference>
<evidence type="ECO:0000313" key="8">
    <source>
        <dbReference type="Proteomes" id="UP000306441"/>
    </source>
</evidence>
<gene>
    <name evidence="7" type="ORF">E6C48_18585</name>
</gene>
<dbReference type="CDD" id="cd17321">
    <property type="entry name" value="MFS_MMR_MDR_like"/>
    <property type="match status" value="1"/>
</dbReference>
<feature type="domain" description="Major facilitator superfamily (MFS) profile" evidence="6">
    <location>
        <begin position="21"/>
        <end position="454"/>
    </location>
</feature>
<dbReference type="Gene3D" id="1.20.1720.10">
    <property type="entry name" value="Multidrug resistance protein D"/>
    <property type="match status" value="1"/>
</dbReference>
<evidence type="ECO:0000256" key="3">
    <source>
        <dbReference type="ARBA" id="ARBA00022989"/>
    </source>
</evidence>
<keyword evidence="3 5" id="KW-1133">Transmembrane helix</keyword>
<feature type="transmembrane region" description="Helical" evidence="5">
    <location>
        <begin position="175"/>
        <end position="194"/>
    </location>
</feature>
<dbReference type="SUPFAM" id="SSF103473">
    <property type="entry name" value="MFS general substrate transporter"/>
    <property type="match status" value="1"/>
</dbReference>
<evidence type="ECO:0000256" key="1">
    <source>
        <dbReference type="ARBA" id="ARBA00004141"/>
    </source>
</evidence>
<feature type="transmembrane region" description="Helical" evidence="5">
    <location>
        <begin position="20"/>
        <end position="43"/>
    </location>
</feature>
<dbReference type="Gene3D" id="1.20.1250.20">
    <property type="entry name" value="MFS general substrate transporter like domains"/>
    <property type="match status" value="1"/>
</dbReference>
<dbReference type="Proteomes" id="UP000306441">
    <property type="component" value="Unassembled WGS sequence"/>
</dbReference>
<organism evidence="7 8">
    <name type="scientific">Ollibium composti</name>
    <dbReference type="NCBI Taxonomy" id="2675109"/>
    <lineage>
        <taxon>Bacteria</taxon>
        <taxon>Pseudomonadati</taxon>
        <taxon>Pseudomonadota</taxon>
        <taxon>Alphaproteobacteria</taxon>
        <taxon>Hyphomicrobiales</taxon>
        <taxon>Phyllobacteriaceae</taxon>
        <taxon>Ollibium</taxon>
    </lineage>
</organism>
<accession>A0ABY2Q2N5</accession>
<dbReference type="PANTHER" id="PTHR42718:SF49">
    <property type="entry name" value="EXPORT PROTEIN"/>
    <property type="match status" value="1"/>
</dbReference>
<evidence type="ECO:0000256" key="4">
    <source>
        <dbReference type="ARBA" id="ARBA00023136"/>
    </source>
</evidence>
<dbReference type="RefSeq" id="WP_136359676.1">
    <property type="nucleotide sequence ID" value="NZ_SSNY01000012.1"/>
</dbReference>
<evidence type="ECO:0000256" key="5">
    <source>
        <dbReference type="SAM" id="Phobius"/>
    </source>
</evidence>